<evidence type="ECO:0000313" key="9">
    <source>
        <dbReference type="Proteomes" id="UP000308444"/>
    </source>
</evidence>
<feature type="transmembrane region" description="Helical" evidence="6">
    <location>
        <begin position="12"/>
        <end position="31"/>
    </location>
</feature>
<gene>
    <name evidence="8" type="ORF">FC695_40590</name>
</gene>
<evidence type="ECO:0000256" key="2">
    <source>
        <dbReference type="ARBA" id="ARBA00022448"/>
    </source>
</evidence>
<feature type="domain" description="Major facilitator superfamily (MFS) profile" evidence="7">
    <location>
        <begin position="1"/>
        <end position="70"/>
    </location>
</feature>
<evidence type="ECO:0000256" key="6">
    <source>
        <dbReference type="SAM" id="Phobius"/>
    </source>
</evidence>
<comment type="caution">
    <text evidence="8">The sequence shown here is derived from an EMBL/GenBank/DDBJ whole genome shotgun (WGS) entry which is preliminary data.</text>
</comment>
<dbReference type="EMBL" id="SZOH01004590">
    <property type="protein sequence ID" value="TKI84309.1"/>
    <property type="molecule type" value="Genomic_DNA"/>
</dbReference>
<dbReference type="PROSITE" id="PS50850">
    <property type="entry name" value="MFS"/>
    <property type="match status" value="1"/>
</dbReference>
<proteinExistence type="predicted"/>
<dbReference type="PANTHER" id="PTHR42718:SF9">
    <property type="entry name" value="MAJOR FACILITATOR SUPERFAMILY MULTIDRUG TRANSPORTER MFSC"/>
    <property type="match status" value="1"/>
</dbReference>
<evidence type="ECO:0000256" key="3">
    <source>
        <dbReference type="ARBA" id="ARBA00022692"/>
    </source>
</evidence>
<keyword evidence="4 6" id="KW-1133">Transmembrane helix</keyword>
<keyword evidence="3 6" id="KW-0812">Transmembrane</keyword>
<dbReference type="Proteomes" id="UP000308444">
    <property type="component" value="Unassembled WGS sequence"/>
</dbReference>
<keyword evidence="2" id="KW-0813">Transport</keyword>
<accession>A0A9X9F1G5</accession>
<evidence type="ECO:0000259" key="7">
    <source>
        <dbReference type="PROSITE" id="PS50850"/>
    </source>
</evidence>
<dbReference type="SUPFAM" id="SSF103473">
    <property type="entry name" value="MFS general substrate transporter"/>
    <property type="match status" value="1"/>
</dbReference>
<dbReference type="InterPro" id="IPR036259">
    <property type="entry name" value="MFS_trans_sf"/>
</dbReference>
<evidence type="ECO:0000256" key="4">
    <source>
        <dbReference type="ARBA" id="ARBA00022989"/>
    </source>
</evidence>
<dbReference type="PANTHER" id="PTHR42718">
    <property type="entry name" value="MAJOR FACILITATOR SUPERFAMILY MULTIDRUG TRANSPORTER MFSC"/>
    <property type="match status" value="1"/>
</dbReference>
<dbReference type="InterPro" id="IPR020846">
    <property type="entry name" value="MFS_dom"/>
</dbReference>
<comment type="subcellular location">
    <subcellularLocation>
        <location evidence="1">Cell membrane</location>
        <topology evidence="1">Multi-pass membrane protein</topology>
    </subcellularLocation>
</comment>
<evidence type="ECO:0000256" key="5">
    <source>
        <dbReference type="ARBA" id="ARBA00023136"/>
    </source>
</evidence>
<feature type="non-terminal residue" evidence="8">
    <location>
        <position position="70"/>
    </location>
</feature>
<reference evidence="8 9" key="1">
    <citation type="journal article" date="2019" name="Environ. Microbiol.">
        <title>An active ?-lactamase is a part of an orchestrated cell wall stress resistance network of Bacillus subtilis and related rhizosphere species.</title>
        <authorList>
            <person name="Bucher T."/>
            <person name="Keren-Paz A."/>
            <person name="Hausser J."/>
            <person name="Olender T."/>
            <person name="Cytryn E."/>
            <person name="Kolodkin-Gal I."/>
        </authorList>
    </citation>
    <scope>NUCLEOTIDE SEQUENCE [LARGE SCALE GENOMIC DNA]</scope>
    <source>
        <strain evidence="8 9">I32</strain>
    </source>
</reference>
<evidence type="ECO:0000256" key="1">
    <source>
        <dbReference type="ARBA" id="ARBA00004651"/>
    </source>
</evidence>
<keyword evidence="5 6" id="KW-0472">Membrane</keyword>
<feature type="non-terminal residue" evidence="8">
    <location>
        <position position="1"/>
    </location>
</feature>
<dbReference type="AlphaFoldDB" id="A0A9X9F1G5"/>
<sequence length="70" mass="7847">FFVDQMSWRWAFYINLPFGIVALLFGLLFLAEHVEKSAGRFDSLGFILSAPGFAMLIYALSQGPSKGWIS</sequence>
<organism evidence="8 9">
    <name type="scientific">Bacillus cereus</name>
    <dbReference type="NCBI Taxonomy" id="1396"/>
    <lineage>
        <taxon>Bacteria</taxon>
        <taxon>Bacillati</taxon>
        <taxon>Bacillota</taxon>
        <taxon>Bacilli</taxon>
        <taxon>Bacillales</taxon>
        <taxon>Bacillaceae</taxon>
        <taxon>Bacillus</taxon>
        <taxon>Bacillus cereus group</taxon>
    </lineage>
</organism>
<dbReference type="GO" id="GO:0022857">
    <property type="term" value="F:transmembrane transporter activity"/>
    <property type="evidence" value="ECO:0007669"/>
    <property type="project" value="InterPro"/>
</dbReference>
<feature type="transmembrane region" description="Helical" evidence="6">
    <location>
        <begin position="43"/>
        <end position="61"/>
    </location>
</feature>
<dbReference type="GO" id="GO:0005886">
    <property type="term" value="C:plasma membrane"/>
    <property type="evidence" value="ECO:0007669"/>
    <property type="project" value="UniProtKB-SubCell"/>
</dbReference>
<protein>
    <submittedName>
        <fullName evidence="8">MFS transporter</fullName>
    </submittedName>
</protein>
<name>A0A9X9F1G5_BACCE</name>
<dbReference type="Gene3D" id="1.20.1250.20">
    <property type="entry name" value="MFS general substrate transporter like domains"/>
    <property type="match status" value="1"/>
</dbReference>
<evidence type="ECO:0000313" key="8">
    <source>
        <dbReference type="EMBL" id="TKI84309.1"/>
    </source>
</evidence>